<evidence type="ECO:0000256" key="2">
    <source>
        <dbReference type="ARBA" id="ARBA00022630"/>
    </source>
</evidence>
<dbReference type="InterPro" id="IPR050097">
    <property type="entry name" value="Ferredoxin-NADP_redctase_2"/>
</dbReference>
<sequence length="314" mass="33877">MSLKDVLIIGGGPAGLSAATTLVRQLHTVLVFDSGSYRNGKVKHVHNLPTWDYKNPAEFREAAKHDLVSNYHTVDFENVEIVSLKEGVGCFEVQDGKGRVWKGKKVIIATGVEDILPDIEGYADCWGSLIFHCLFCHGYENRGESAGVLAIGICATPRLAMHVARNAAQLCKTVTIFTNGSSDVFAALVGALGDSAIFNVDKRVITRVSRAKEDGILVEFDDGSHQVESFLAHVPMSCPRGPFVEQLQLKTCPPMGDLEVSQPFLQTSQRGIFAAGDNMIMAKAMTIAVANGAIAANSASSQLQAERYGHPPMF</sequence>
<dbReference type="Proteomes" id="UP000824998">
    <property type="component" value="Unassembled WGS sequence"/>
</dbReference>
<dbReference type="SUPFAM" id="SSF51905">
    <property type="entry name" value="FAD/NAD(P)-binding domain"/>
    <property type="match status" value="1"/>
</dbReference>
<dbReference type="PRINTS" id="PR00368">
    <property type="entry name" value="FADPNR"/>
</dbReference>
<dbReference type="PRINTS" id="PR00469">
    <property type="entry name" value="PNDRDTASEII"/>
</dbReference>
<keyword evidence="6" id="KW-1185">Reference proteome</keyword>
<dbReference type="AlphaFoldDB" id="A0A9P7YDC3"/>
<evidence type="ECO:0000313" key="5">
    <source>
        <dbReference type="EMBL" id="KAG9230928.1"/>
    </source>
</evidence>
<dbReference type="EMBL" id="MU251635">
    <property type="protein sequence ID" value="KAG9230928.1"/>
    <property type="molecule type" value="Genomic_DNA"/>
</dbReference>
<comment type="similarity">
    <text evidence="1">Belongs to the class-II pyridine nucleotide-disulfide oxidoreductase family.</text>
</comment>
<evidence type="ECO:0000256" key="3">
    <source>
        <dbReference type="ARBA" id="ARBA00023002"/>
    </source>
</evidence>
<accession>A0A9P7YDC3</accession>
<protein>
    <submittedName>
        <fullName evidence="5">Thioredoxin reductase glit-like protein</fullName>
    </submittedName>
</protein>
<evidence type="ECO:0000313" key="6">
    <source>
        <dbReference type="Proteomes" id="UP000824998"/>
    </source>
</evidence>
<keyword evidence="2" id="KW-0285">Flavoprotein</keyword>
<name>A0A9P7YDC3_9HELO</name>
<dbReference type="InterPro" id="IPR023753">
    <property type="entry name" value="FAD/NAD-binding_dom"/>
</dbReference>
<reference evidence="5" key="1">
    <citation type="journal article" date="2021" name="IMA Fungus">
        <title>Genomic characterization of three marine fungi, including Emericellopsis atlantica sp. nov. with signatures of a generalist lifestyle and marine biomass degradation.</title>
        <authorList>
            <person name="Hagestad O.C."/>
            <person name="Hou L."/>
            <person name="Andersen J.H."/>
            <person name="Hansen E.H."/>
            <person name="Altermark B."/>
            <person name="Li C."/>
            <person name="Kuhnert E."/>
            <person name="Cox R.J."/>
            <person name="Crous P.W."/>
            <person name="Spatafora J.W."/>
            <person name="Lail K."/>
            <person name="Amirebrahimi M."/>
            <person name="Lipzen A."/>
            <person name="Pangilinan J."/>
            <person name="Andreopoulos W."/>
            <person name="Hayes R.D."/>
            <person name="Ng V."/>
            <person name="Grigoriev I.V."/>
            <person name="Jackson S.A."/>
            <person name="Sutton T.D.S."/>
            <person name="Dobson A.D.W."/>
            <person name="Rama T."/>
        </authorList>
    </citation>
    <scope>NUCLEOTIDE SEQUENCE</scope>
    <source>
        <strain evidence="5">TRa018bII</strain>
    </source>
</reference>
<dbReference type="GO" id="GO:0016491">
    <property type="term" value="F:oxidoreductase activity"/>
    <property type="evidence" value="ECO:0007669"/>
    <property type="project" value="UniProtKB-KW"/>
</dbReference>
<organism evidence="5 6">
    <name type="scientific">Amylocarpus encephaloides</name>
    <dbReference type="NCBI Taxonomy" id="45428"/>
    <lineage>
        <taxon>Eukaryota</taxon>
        <taxon>Fungi</taxon>
        <taxon>Dikarya</taxon>
        <taxon>Ascomycota</taxon>
        <taxon>Pezizomycotina</taxon>
        <taxon>Leotiomycetes</taxon>
        <taxon>Helotiales</taxon>
        <taxon>Helotiales incertae sedis</taxon>
        <taxon>Amylocarpus</taxon>
    </lineage>
</organism>
<feature type="domain" description="FAD/NAD(P)-binding" evidence="4">
    <location>
        <begin position="4"/>
        <end position="285"/>
    </location>
</feature>
<dbReference type="InterPro" id="IPR036188">
    <property type="entry name" value="FAD/NAD-bd_sf"/>
</dbReference>
<comment type="caution">
    <text evidence="5">The sequence shown here is derived from an EMBL/GenBank/DDBJ whole genome shotgun (WGS) entry which is preliminary data.</text>
</comment>
<proteinExistence type="inferred from homology"/>
<dbReference type="Pfam" id="PF07992">
    <property type="entry name" value="Pyr_redox_2"/>
    <property type="match status" value="1"/>
</dbReference>
<evidence type="ECO:0000259" key="4">
    <source>
        <dbReference type="Pfam" id="PF07992"/>
    </source>
</evidence>
<dbReference type="Gene3D" id="3.50.50.60">
    <property type="entry name" value="FAD/NAD(P)-binding domain"/>
    <property type="match status" value="2"/>
</dbReference>
<dbReference type="OrthoDB" id="10260355at2759"/>
<dbReference type="PANTHER" id="PTHR48105">
    <property type="entry name" value="THIOREDOXIN REDUCTASE 1-RELATED-RELATED"/>
    <property type="match status" value="1"/>
</dbReference>
<evidence type="ECO:0000256" key="1">
    <source>
        <dbReference type="ARBA" id="ARBA00009333"/>
    </source>
</evidence>
<dbReference type="GO" id="GO:0097237">
    <property type="term" value="P:cellular response to toxic substance"/>
    <property type="evidence" value="ECO:0007669"/>
    <property type="project" value="UniProtKB-ARBA"/>
</dbReference>
<keyword evidence="3" id="KW-0560">Oxidoreductase</keyword>
<gene>
    <name evidence="5" type="ORF">BJ875DRAFT_137911</name>
</gene>